<dbReference type="RefSeq" id="WP_093883337.1">
    <property type="nucleotide sequence ID" value="NZ_FOBS01000010.1"/>
</dbReference>
<gene>
    <name evidence="1" type="ORF">SAMN04489760_110108</name>
</gene>
<proteinExistence type="predicted"/>
<evidence type="ECO:0000313" key="2">
    <source>
        <dbReference type="Proteomes" id="UP000198744"/>
    </source>
</evidence>
<dbReference type="EMBL" id="FOBS01000010">
    <property type="protein sequence ID" value="SEM32831.1"/>
    <property type="molecule type" value="Genomic_DNA"/>
</dbReference>
<name>A0A1H7XGH8_9BACT</name>
<sequence>MEKPQGKYEEIGTRVGKLVDKKQKAYGRSFDRSGEIIKILYPNGIRPEQYEDLLAMTRVIDKLFRIANQKEAFGENPWQDVAGYGLLKCSEPE</sequence>
<protein>
    <submittedName>
        <fullName evidence="1">Uncharacterized protein</fullName>
    </submittedName>
</protein>
<accession>A0A1H7XGH8</accession>
<dbReference type="AlphaFoldDB" id="A0A1H7XGH8"/>
<keyword evidence="2" id="KW-1185">Reference proteome</keyword>
<dbReference type="OrthoDB" id="5522901at2"/>
<evidence type="ECO:0000313" key="1">
    <source>
        <dbReference type="EMBL" id="SEM32831.1"/>
    </source>
</evidence>
<dbReference type="STRING" id="43775.SAMN04489760_110108"/>
<organism evidence="1 2">
    <name type="scientific">Syntrophus gentianae</name>
    <dbReference type="NCBI Taxonomy" id="43775"/>
    <lineage>
        <taxon>Bacteria</taxon>
        <taxon>Pseudomonadati</taxon>
        <taxon>Thermodesulfobacteriota</taxon>
        <taxon>Syntrophia</taxon>
        <taxon>Syntrophales</taxon>
        <taxon>Syntrophaceae</taxon>
        <taxon>Syntrophus</taxon>
    </lineage>
</organism>
<dbReference type="Proteomes" id="UP000198744">
    <property type="component" value="Unassembled WGS sequence"/>
</dbReference>
<reference evidence="1 2" key="1">
    <citation type="submission" date="2016-10" db="EMBL/GenBank/DDBJ databases">
        <authorList>
            <person name="de Groot N.N."/>
        </authorList>
    </citation>
    <scope>NUCLEOTIDE SEQUENCE [LARGE SCALE GENOMIC DNA]</scope>
    <source>
        <strain evidence="1 2">DSM 8423</strain>
    </source>
</reference>